<dbReference type="GO" id="GO:0012505">
    <property type="term" value="C:endomembrane system"/>
    <property type="evidence" value="ECO:0007669"/>
    <property type="project" value="UniProtKB-ARBA"/>
</dbReference>
<dbReference type="InterPro" id="IPR035999">
    <property type="entry name" value="Sec7_dom_sf"/>
</dbReference>
<dbReference type="SMART" id="SM00222">
    <property type="entry name" value="Sec7"/>
    <property type="match status" value="1"/>
</dbReference>
<dbReference type="PANTHER" id="PTHR10663">
    <property type="entry name" value="GUANYL-NUCLEOTIDE EXCHANGE FACTOR"/>
    <property type="match status" value="1"/>
</dbReference>
<reference evidence="2" key="1">
    <citation type="submission" date="2022-08" db="EMBL/GenBank/DDBJ databases">
        <authorList>
            <consortium name="DOE Joint Genome Institute"/>
            <person name="Min B."/>
            <person name="Riley R."/>
            <person name="Sierra-Patev S."/>
            <person name="Naranjo-Ortiz M."/>
            <person name="Looney B."/>
            <person name="Konkel Z."/>
            <person name="Slot J.C."/>
            <person name="Sakamoto Y."/>
            <person name="Steenwyk J.L."/>
            <person name="Rokas A."/>
            <person name="Carro J."/>
            <person name="Camarero S."/>
            <person name="Ferreira P."/>
            <person name="Molpeceres G."/>
            <person name="Ruiz-Duenas F.J."/>
            <person name="Serrano A."/>
            <person name="Henrissat B."/>
            <person name="Drula E."/>
            <person name="Hughes K.W."/>
            <person name="Mata J.L."/>
            <person name="Ishikawa N.K."/>
            <person name="Vargas-Isla R."/>
            <person name="Ushijima S."/>
            <person name="Smith C.A."/>
            <person name="Ahrendt S."/>
            <person name="Andreopoulos W."/>
            <person name="He G."/>
            <person name="Labutti K."/>
            <person name="Lipzen A."/>
            <person name="Ng V."/>
            <person name="Sandor L."/>
            <person name="Barry K."/>
            <person name="Martinez A.T."/>
            <person name="Xiao Y."/>
            <person name="Gibbons J.G."/>
            <person name="Terashima K."/>
            <person name="Hibbett D.S."/>
            <person name="Grigoriev I.V."/>
        </authorList>
    </citation>
    <scope>NUCLEOTIDE SEQUENCE</scope>
    <source>
        <strain evidence="2">TFB10291</strain>
    </source>
</reference>
<dbReference type="InterPro" id="IPR000904">
    <property type="entry name" value="Sec7_dom"/>
</dbReference>
<sequence length="290" mass="32893">MRELLESFRLPGESQQIARITETFASEYFAAGPVEIKSEDAVYVLAYSVIMLNTDLHNPQVRKRMSFEEYQKNLRGVNDGSDFSPEFLQEIYDSIRKREIVMPEEHTGSLGFEYAWKELLTRSRQAGPLVTCNTPLFDVDMFKSVWKPVISAVAYAFISFDDDYIIQRAIAGFRQCATLAKHFRLPDVFDFVVVSLSQATSILPETLQTSVPNYPIVEVEGQKITVSNLSVKFGINFKGQLAAVVLFNIVNGNGNALREGWTQIFEMFQNLFVHSLLPARMLQMEDFLGG</sequence>
<dbReference type="GO" id="GO:0005085">
    <property type="term" value="F:guanyl-nucleotide exchange factor activity"/>
    <property type="evidence" value="ECO:0007669"/>
    <property type="project" value="InterPro"/>
</dbReference>
<dbReference type="SUPFAM" id="SSF48425">
    <property type="entry name" value="Sec7 domain"/>
    <property type="match status" value="1"/>
</dbReference>
<dbReference type="GO" id="GO:0005737">
    <property type="term" value="C:cytoplasm"/>
    <property type="evidence" value="ECO:0007669"/>
    <property type="project" value="UniProtKB-ARBA"/>
</dbReference>
<dbReference type="EMBL" id="MU794708">
    <property type="protein sequence ID" value="KAJ3779526.1"/>
    <property type="molecule type" value="Genomic_DNA"/>
</dbReference>
<keyword evidence="3" id="KW-1185">Reference proteome</keyword>
<dbReference type="Gene3D" id="1.10.1000.11">
    <property type="entry name" value="Arf Nucleotide-binding Site Opener,domain 2"/>
    <property type="match status" value="1"/>
</dbReference>
<dbReference type="GO" id="GO:0016192">
    <property type="term" value="P:vesicle-mediated transport"/>
    <property type="evidence" value="ECO:0007669"/>
    <property type="project" value="UniProtKB-ARBA"/>
</dbReference>
<gene>
    <name evidence="2" type="ORF">GGU10DRAFT_251818</name>
</gene>
<feature type="non-terminal residue" evidence="2">
    <location>
        <position position="290"/>
    </location>
</feature>
<dbReference type="FunFam" id="1.10.1000.11:FF:000002">
    <property type="entry name" value="Cytohesin 1"/>
    <property type="match status" value="1"/>
</dbReference>
<protein>
    <submittedName>
        <fullName evidence="2">SEC7-like protein</fullName>
    </submittedName>
</protein>
<comment type="caution">
    <text evidence="2">The sequence shown here is derived from an EMBL/GenBank/DDBJ whole genome shotgun (WGS) entry which is preliminary data.</text>
</comment>
<organism evidence="2 3">
    <name type="scientific">Lentinula aff. detonsa</name>
    <dbReference type="NCBI Taxonomy" id="2804958"/>
    <lineage>
        <taxon>Eukaryota</taxon>
        <taxon>Fungi</taxon>
        <taxon>Dikarya</taxon>
        <taxon>Basidiomycota</taxon>
        <taxon>Agaricomycotina</taxon>
        <taxon>Agaricomycetes</taxon>
        <taxon>Agaricomycetidae</taxon>
        <taxon>Agaricales</taxon>
        <taxon>Marasmiineae</taxon>
        <taxon>Omphalotaceae</taxon>
        <taxon>Lentinula</taxon>
    </lineage>
</organism>
<dbReference type="Pfam" id="PF01369">
    <property type="entry name" value="Sec7"/>
    <property type="match status" value="1"/>
</dbReference>
<evidence type="ECO:0000313" key="3">
    <source>
        <dbReference type="Proteomes" id="UP001163798"/>
    </source>
</evidence>
<dbReference type="PROSITE" id="PS50190">
    <property type="entry name" value="SEC7"/>
    <property type="match status" value="1"/>
</dbReference>
<dbReference type="GO" id="GO:0032012">
    <property type="term" value="P:regulation of ARF protein signal transduction"/>
    <property type="evidence" value="ECO:0007669"/>
    <property type="project" value="InterPro"/>
</dbReference>
<dbReference type="CDD" id="cd00171">
    <property type="entry name" value="Sec7"/>
    <property type="match status" value="1"/>
</dbReference>
<dbReference type="InterPro" id="IPR023394">
    <property type="entry name" value="Sec7_C_sf"/>
</dbReference>
<evidence type="ECO:0000313" key="2">
    <source>
        <dbReference type="EMBL" id="KAJ3779526.1"/>
    </source>
</evidence>
<accession>A0AA38KMC2</accession>
<proteinExistence type="predicted"/>
<evidence type="ECO:0000259" key="1">
    <source>
        <dbReference type="PROSITE" id="PS50190"/>
    </source>
</evidence>
<feature type="domain" description="SEC7" evidence="1">
    <location>
        <begin position="1"/>
        <end position="98"/>
    </location>
</feature>
<dbReference type="AlphaFoldDB" id="A0AA38KMC2"/>
<name>A0AA38KMC2_9AGAR</name>
<dbReference type="PANTHER" id="PTHR10663:SF388">
    <property type="entry name" value="GOLGI-SPECIFIC BREFELDIN A-RESISTANCE GUANINE NUCLEOTIDE EXCHANGE FACTOR 1"/>
    <property type="match status" value="1"/>
</dbReference>
<dbReference type="Proteomes" id="UP001163798">
    <property type="component" value="Unassembled WGS sequence"/>
</dbReference>